<organism evidence="1 2">
    <name type="scientific">Xenorhabdus santafensis</name>
    <dbReference type="NCBI Taxonomy" id="2582833"/>
    <lineage>
        <taxon>Bacteria</taxon>
        <taxon>Pseudomonadati</taxon>
        <taxon>Pseudomonadota</taxon>
        <taxon>Gammaproteobacteria</taxon>
        <taxon>Enterobacterales</taxon>
        <taxon>Morganellaceae</taxon>
        <taxon>Xenorhabdus</taxon>
    </lineage>
</organism>
<dbReference type="Proteomes" id="UP001271890">
    <property type="component" value="Unassembled WGS sequence"/>
</dbReference>
<keyword evidence="2" id="KW-1185">Reference proteome</keyword>
<gene>
    <name evidence="1" type="ORF">FE392_06245</name>
</gene>
<proteinExistence type="predicted"/>
<name>A0ABU4S822_9GAMM</name>
<dbReference type="RefSeq" id="WP_319929362.1">
    <property type="nucleotide sequence ID" value="NZ_VCDN01000019.1"/>
</dbReference>
<dbReference type="EMBL" id="VCDN01000019">
    <property type="protein sequence ID" value="MDX7986931.1"/>
    <property type="molecule type" value="Genomic_DNA"/>
</dbReference>
<sequence>MMGRSFHDFYQQMDHYGDRPRPADYSNYTPQNHTSAAEVMLGSHPFSLSYFIDHSGGKANVLVLTSVLGCHDLLDASITPWMFYSNVREIILHEGLWITPDPELTQNNQGMNMDNKLDAVFVAVSFIASADRAHFADAYTVCIYNHFRQYLQYLADKLTVPVCAPQGEIRNRYHVTNRGTDFFCVRDYQLNQLDVFYPHEGAHPATNDFFWR</sequence>
<reference evidence="2" key="1">
    <citation type="journal article" date="2024" name="Toxins">
        <title>Genome Sequence Analysis of Native Xenorhabdus Strains Isolated from Entomopathogenic Nematodes in Argentina.</title>
        <authorList>
            <person name="Palma L."/>
            <person name="Frizzo L."/>
            <person name="Kaiser S."/>
            <person name="Berry C."/>
            <person name="Caballero P."/>
            <person name="Bode H.B."/>
            <person name="Del Valle E.E."/>
        </authorList>
    </citation>
    <scope>NUCLEOTIDE SEQUENCE [LARGE SCALE GENOMIC DNA]</scope>
    <source>
        <strain evidence="2">12</strain>
    </source>
</reference>
<evidence type="ECO:0000313" key="2">
    <source>
        <dbReference type="Proteomes" id="UP001271890"/>
    </source>
</evidence>
<comment type="caution">
    <text evidence="1">The sequence shown here is derived from an EMBL/GenBank/DDBJ whole genome shotgun (WGS) entry which is preliminary data.</text>
</comment>
<protein>
    <submittedName>
        <fullName evidence="1">Uncharacterized protein</fullName>
    </submittedName>
</protein>
<evidence type="ECO:0000313" key="1">
    <source>
        <dbReference type="EMBL" id="MDX7986931.1"/>
    </source>
</evidence>
<accession>A0ABU4S822</accession>